<proteinExistence type="predicted"/>
<evidence type="ECO:0000313" key="1">
    <source>
        <dbReference type="EMBL" id="ADH92469.1"/>
    </source>
</evidence>
<dbReference type="KEGG" id="ahe:Arch_0737"/>
<gene>
    <name evidence="1" type="ordered locus">Arch_0737</name>
</gene>
<dbReference type="eggNOG" id="ENOG50331DK">
    <property type="taxonomic scope" value="Bacteria"/>
</dbReference>
<dbReference type="STRING" id="644284.Arch_0737"/>
<dbReference type="Proteomes" id="UP000000376">
    <property type="component" value="Chromosome"/>
</dbReference>
<dbReference type="HOGENOM" id="CLU_129731_0_0_11"/>
<dbReference type="OrthoDB" id="5192422at2"/>
<dbReference type="RefSeq" id="WP_013169967.1">
    <property type="nucleotide sequence ID" value="NC_014218.1"/>
</dbReference>
<dbReference type="AlphaFoldDB" id="D7BNH0"/>
<sequence>MVWFFKRSSGKSAKVARKETYEYVQDFCASRTDVEAYFEAETPREPASIMLVAHDGEWTRRKVPSLADAAKLSAELGIPLYEVARTGYPRSVREWNARHK</sequence>
<reference evidence="1 2" key="1">
    <citation type="journal article" date="2010" name="Stand. Genomic Sci.">
        <title>Complete genome sequence of Arcanobacterium haemolyticum type strain (11018).</title>
        <authorList>
            <person name="Yasawong M."/>
            <person name="Teshima H."/>
            <person name="Lapidus A."/>
            <person name="Nolan M."/>
            <person name="Lucas S."/>
            <person name="Glavina Del Rio T."/>
            <person name="Tice H."/>
            <person name="Cheng J."/>
            <person name="Bruce D."/>
            <person name="Detter C."/>
            <person name="Tapia R."/>
            <person name="Han C."/>
            <person name="Goodwin L."/>
            <person name="Pitluck S."/>
            <person name="Liolios K."/>
            <person name="Ivanova N."/>
            <person name="Mavromatis K."/>
            <person name="Mikhailova N."/>
            <person name="Pati A."/>
            <person name="Chen A."/>
            <person name="Palaniappan K."/>
            <person name="Land M."/>
            <person name="Hauser L."/>
            <person name="Chang Y."/>
            <person name="Jeffries C."/>
            <person name="Rohde M."/>
            <person name="Sikorski J."/>
            <person name="Pukall R."/>
            <person name="Goker M."/>
            <person name="Woyke T."/>
            <person name="Bristow J."/>
            <person name="Eisen J."/>
            <person name="Markowitz V."/>
            <person name="Hugenholtz P."/>
            <person name="Kyrpides N."/>
            <person name="Klenk H."/>
        </authorList>
    </citation>
    <scope>NUCLEOTIDE SEQUENCE [LARGE SCALE GENOMIC DNA]</scope>
    <source>
        <strain evidence="2">ATCC 9345 / DSM 20595 / CCUG 17215 / LMG 16163 / NBRC 15585 / NCTC 8452 / 11018</strain>
    </source>
</reference>
<name>D7BNH0_ARCHD</name>
<organism evidence="1 2">
    <name type="scientific">Arcanobacterium haemolyticum (strain ATCC 9345 / DSM 20595 / CCM 5947 / CCUG 17215 / LMG 16163 / NBRC 15585 / NCTC 8452 / 11018)</name>
    <dbReference type="NCBI Taxonomy" id="644284"/>
    <lineage>
        <taxon>Bacteria</taxon>
        <taxon>Bacillati</taxon>
        <taxon>Actinomycetota</taxon>
        <taxon>Actinomycetes</taxon>
        <taxon>Actinomycetales</taxon>
        <taxon>Actinomycetaceae</taxon>
        <taxon>Arcanobacterium</taxon>
    </lineage>
</organism>
<dbReference type="EMBL" id="CP002045">
    <property type="protein sequence ID" value="ADH92469.1"/>
    <property type="molecule type" value="Genomic_DNA"/>
</dbReference>
<keyword evidence="2" id="KW-1185">Reference proteome</keyword>
<protein>
    <submittedName>
        <fullName evidence="1">Uncharacterized protein</fullName>
    </submittedName>
</protein>
<accession>D7BNH0</accession>
<evidence type="ECO:0000313" key="2">
    <source>
        <dbReference type="Proteomes" id="UP000000376"/>
    </source>
</evidence>